<comment type="PTM">
    <text evidence="6">Methylated by PrmC. Methylation increases the termination efficiency of RF2.</text>
</comment>
<dbReference type="HAMAP" id="MF_00094">
    <property type="entry name" value="Rel_fac_2"/>
    <property type="match status" value="1"/>
</dbReference>
<dbReference type="Gene3D" id="3.30.160.20">
    <property type="match status" value="1"/>
</dbReference>
<dbReference type="InterPro" id="IPR000352">
    <property type="entry name" value="Pep_chain_release_fac_I"/>
</dbReference>
<dbReference type="PANTHER" id="PTHR43116">
    <property type="entry name" value="PEPTIDE CHAIN RELEASE FACTOR 2"/>
    <property type="match status" value="1"/>
</dbReference>
<dbReference type="GO" id="GO:0005737">
    <property type="term" value="C:cytoplasm"/>
    <property type="evidence" value="ECO:0007669"/>
    <property type="project" value="UniProtKB-SubCell"/>
</dbReference>
<dbReference type="Pfam" id="PF00472">
    <property type="entry name" value="RF-1"/>
    <property type="match status" value="1"/>
</dbReference>
<accession>A0A8J3AI93</accession>
<comment type="subcellular location">
    <subcellularLocation>
        <location evidence="6">Cytoplasm</location>
    </subcellularLocation>
</comment>
<evidence type="ECO:0000256" key="5">
    <source>
        <dbReference type="ARBA" id="ARBA00022917"/>
    </source>
</evidence>
<dbReference type="EMBL" id="BMHA01000015">
    <property type="protein sequence ID" value="GGI09519.1"/>
    <property type="molecule type" value="Genomic_DNA"/>
</dbReference>
<evidence type="ECO:0000259" key="9">
    <source>
        <dbReference type="PROSITE" id="PS00745"/>
    </source>
</evidence>
<keyword evidence="8" id="KW-0175">Coiled coil</keyword>
<evidence type="ECO:0000256" key="1">
    <source>
        <dbReference type="ARBA" id="ARBA00002613"/>
    </source>
</evidence>
<dbReference type="PANTHER" id="PTHR43116:SF3">
    <property type="entry name" value="CLASS I PEPTIDE CHAIN RELEASE FACTOR"/>
    <property type="match status" value="1"/>
</dbReference>
<dbReference type="SUPFAM" id="SSF75620">
    <property type="entry name" value="Release factor"/>
    <property type="match status" value="1"/>
</dbReference>
<organism evidence="10 11">
    <name type="scientific">Egicoccus halophilus</name>
    <dbReference type="NCBI Taxonomy" id="1670830"/>
    <lineage>
        <taxon>Bacteria</taxon>
        <taxon>Bacillati</taxon>
        <taxon>Actinomycetota</taxon>
        <taxon>Nitriliruptoria</taxon>
        <taxon>Egicoccales</taxon>
        <taxon>Egicoccaceae</taxon>
        <taxon>Egicoccus</taxon>
    </lineage>
</organism>
<dbReference type="NCBIfam" id="TIGR00020">
    <property type="entry name" value="prfB"/>
    <property type="match status" value="1"/>
</dbReference>
<keyword evidence="11" id="KW-1185">Reference proteome</keyword>
<dbReference type="InterPro" id="IPR004374">
    <property type="entry name" value="PrfB"/>
</dbReference>
<evidence type="ECO:0000256" key="4">
    <source>
        <dbReference type="ARBA" id="ARBA00022490"/>
    </source>
</evidence>
<sequence>MPDTHADDIAASRGRVAQLESDLDIAGKRQRLEELQELAGSPGLWDDPDRARGVTTELSRVEGDVQRYDALVARLDDLEVLDELAAEEGDEGSADEVVAGLQAVAAELDRFEIATMLGGEHDHDDAIVSIHAGEGGVDAMDWAQMLQRMYLRWAETRGFDTEVFDQSYGEEAGLKSTTFEVRGADAYGWLNAEHGVHRLVRISPFDSQARRQTSFALVDVVPVLPEVDEEVAVPDEDIRVDVYRSSGPGGQSVNTTDSAVRITHLPTGLVASCQNEKSQHQNKAAALRVLKAKLAELERLKRAEQLDELRGAVQNVGFGSQIRSYVLHPYQMVKDLRSEHETGNVQSVLDGDLDGLIEAELRRRVREAQEA</sequence>
<dbReference type="SMART" id="SM00937">
    <property type="entry name" value="PCRF"/>
    <property type="match status" value="1"/>
</dbReference>
<reference evidence="10" key="1">
    <citation type="journal article" date="2014" name="Int. J. Syst. Evol. Microbiol.">
        <title>Complete genome sequence of Corynebacterium casei LMG S-19264T (=DSM 44701T), isolated from a smear-ripened cheese.</title>
        <authorList>
            <consortium name="US DOE Joint Genome Institute (JGI-PGF)"/>
            <person name="Walter F."/>
            <person name="Albersmeier A."/>
            <person name="Kalinowski J."/>
            <person name="Ruckert C."/>
        </authorList>
    </citation>
    <scope>NUCLEOTIDE SEQUENCE</scope>
    <source>
        <strain evidence="10">CGMCC 1.14988</strain>
    </source>
</reference>
<keyword evidence="4 6" id="KW-0963">Cytoplasm</keyword>
<feature type="coiled-coil region" evidence="8">
    <location>
        <begin position="280"/>
        <end position="307"/>
    </location>
</feature>
<dbReference type="OrthoDB" id="9806673at2"/>
<evidence type="ECO:0000256" key="3">
    <source>
        <dbReference type="ARBA" id="ARBA00022481"/>
    </source>
</evidence>
<feature type="modified residue" description="N5-methylglutamine" evidence="6">
    <location>
        <position position="251"/>
    </location>
</feature>
<dbReference type="GO" id="GO:0016149">
    <property type="term" value="F:translation release factor activity, codon specific"/>
    <property type="evidence" value="ECO:0007669"/>
    <property type="project" value="UniProtKB-UniRule"/>
</dbReference>
<evidence type="ECO:0000256" key="6">
    <source>
        <dbReference type="HAMAP-Rule" id="MF_00094"/>
    </source>
</evidence>
<name>A0A8J3AI93_9ACTN</name>
<protein>
    <recommendedName>
        <fullName evidence="6 7">Peptide chain release factor 2</fullName>
        <shortName evidence="6">RF-2</shortName>
    </recommendedName>
</protein>
<dbReference type="InterPro" id="IPR045853">
    <property type="entry name" value="Pep_chain_release_fac_I_sf"/>
</dbReference>
<evidence type="ECO:0000256" key="2">
    <source>
        <dbReference type="ARBA" id="ARBA00010835"/>
    </source>
</evidence>
<dbReference type="Gene3D" id="3.30.70.1660">
    <property type="match status" value="1"/>
</dbReference>
<dbReference type="InterPro" id="IPR005139">
    <property type="entry name" value="PCRF"/>
</dbReference>
<feature type="domain" description="Prokaryotic-type class I peptide chain release factors" evidence="9">
    <location>
        <begin position="244"/>
        <end position="260"/>
    </location>
</feature>
<dbReference type="AlphaFoldDB" id="A0A8J3AI93"/>
<dbReference type="Proteomes" id="UP000650511">
    <property type="component" value="Unassembled WGS sequence"/>
</dbReference>
<dbReference type="RefSeq" id="WP_130648899.1">
    <property type="nucleotide sequence ID" value="NZ_BMHA01000015.1"/>
</dbReference>
<evidence type="ECO:0000256" key="7">
    <source>
        <dbReference type="NCBIfam" id="TIGR00020"/>
    </source>
</evidence>
<keyword evidence="5 6" id="KW-0648">Protein biosynthesis</keyword>
<dbReference type="PROSITE" id="PS00745">
    <property type="entry name" value="RF_PROK_I"/>
    <property type="match status" value="1"/>
</dbReference>
<dbReference type="FunFam" id="3.30.160.20:FF:000004">
    <property type="entry name" value="Peptide chain release factor 1"/>
    <property type="match status" value="1"/>
</dbReference>
<proteinExistence type="inferred from homology"/>
<keyword evidence="3 6" id="KW-0488">Methylation</keyword>
<evidence type="ECO:0000313" key="10">
    <source>
        <dbReference type="EMBL" id="GGI09519.1"/>
    </source>
</evidence>
<evidence type="ECO:0000313" key="11">
    <source>
        <dbReference type="Proteomes" id="UP000650511"/>
    </source>
</evidence>
<evidence type="ECO:0000256" key="8">
    <source>
        <dbReference type="SAM" id="Coils"/>
    </source>
</evidence>
<dbReference type="Pfam" id="PF03462">
    <property type="entry name" value="PCRF"/>
    <property type="match status" value="1"/>
</dbReference>
<reference evidence="10" key="2">
    <citation type="submission" date="2020-09" db="EMBL/GenBank/DDBJ databases">
        <authorList>
            <person name="Sun Q."/>
            <person name="Zhou Y."/>
        </authorList>
    </citation>
    <scope>NUCLEOTIDE SEQUENCE</scope>
    <source>
        <strain evidence="10">CGMCC 1.14988</strain>
    </source>
</reference>
<comment type="function">
    <text evidence="1 6">Peptide chain release factor 2 directs the termination of translation in response to the peptide chain termination codons UGA and UAA.</text>
</comment>
<gene>
    <name evidence="6 10" type="primary">prfB</name>
    <name evidence="10" type="ORF">GCM10011354_34490</name>
</gene>
<dbReference type="Gene3D" id="1.20.58.410">
    <property type="entry name" value="Release factor"/>
    <property type="match status" value="1"/>
</dbReference>
<comment type="similarity">
    <text evidence="2 6">Belongs to the prokaryotic/mitochondrial release factor family.</text>
</comment>
<comment type="caution">
    <text evidence="10">The sequence shown here is derived from an EMBL/GenBank/DDBJ whole genome shotgun (WGS) entry which is preliminary data.</text>
</comment>